<dbReference type="Pfam" id="PF00450">
    <property type="entry name" value="Peptidase_S10"/>
    <property type="match status" value="1"/>
</dbReference>
<gene>
    <name evidence="9" type="ORF">DCAF_LOCUS157</name>
</gene>
<dbReference type="GO" id="GO:0019748">
    <property type="term" value="P:secondary metabolic process"/>
    <property type="evidence" value="ECO:0007669"/>
    <property type="project" value="TreeGrafter"/>
</dbReference>
<keyword evidence="4" id="KW-0645">Protease</keyword>
<evidence type="ECO:0000313" key="10">
    <source>
        <dbReference type="Proteomes" id="UP001314170"/>
    </source>
</evidence>
<evidence type="ECO:0000256" key="2">
    <source>
        <dbReference type="ARBA" id="ARBA00022525"/>
    </source>
</evidence>
<dbReference type="PRINTS" id="PR00724">
    <property type="entry name" value="CRBOXYPTASEC"/>
</dbReference>
<name>A0AAV1QLJ6_9ROSI</name>
<evidence type="ECO:0000256" key="7">
    <source>
        <dbReference type="ARBA" id="ARBA00023180"/>
    </source>
</evidence>
<evidence type="ECO:0000256" key="3">
    <source>
        <dbReference type="ARBA" id="ARBA00022645"/>
    </source>
</evidence>
<evidence type="ECO:0000256" key="6">
    <source>
        <dbReference type="ARBA" id="ARBA00022801"/>
    </source>
</evidence>
<dbReference type="PANTHER" id="PTHR11802:SF29">
    <property type="entry name" value="SERINE CARBOXYPEPTIDASE-LIKE 19"/>
    <property type="match status" value="1"/>
</dbReference>
<dbReference type="PROSITE" id="PS00560">
    <property type="entry name" value="CARBOXYPEPT_SER_HIS"/>
    <property type="match status" value="1"/>
</dbReference>
<dbReference type="FunFam" id="3.40.50.12670:FF:000001">
    <property type="entry name" value="Carboxypeptidase"/>
    <property type="match status" value="1"/>
</dbReference>
<evidence type="ECO:0000256" key="5">
    <source>
        <dbReference type="ARBA" id="ARBA00022729"/>
    </source>
</evidence>
<reference evidence="9 10" key="1">
    <citation type="submission" date="2024-01" db="EMBL/GenBank/DDBJ databases">
        <authorList>
            <person name="Waweru B."/>
        </authorList>
    </citation>
    <scope>NUCLEOTIDE SEQUENCE [LARGE SCALE GENOMIC DNA]</scope>
</reference>
<evidence type="ECO:0000256" key="1">
    <source>
        <dbReference type="ARBA" id="ARBA00009431"/>
    </source>
</evidence>
<feature type="chain" id="PRO_5043954078" evidence="8">
    <location>
        <begin position="22"/>
        <end position="482"/>
    </location>
</feature>
<dbReference type="GO" id="GO:0004185">
    <property type="term" value="F:serine-type carboxypeptidase activity"/>
    <property type="evidence" value="ECO:0007669"/>
    <property type="project" value="InterPro"/>
</dbReference>
<comment type="caution">
    <text evidence="9">The sequence shown here is derived from an EMBL/GenBank/DDBJ whole genome shotgun (WGS) entry which is preliminary data.</text>
</comment>
<dbReference type="FunFam" id="3.40.50.1820:FF:000148">
    <property type="entry name" value="Serine carboxypeptidase-like 11"/>
    <property type="match status" value="1"/>
</dbReference>
<dbReference type="InterPro" id="IPR001563">
    <property type="entry name" value="Peptidase_S10"/>
</dbReference>
<keyword evidence="5 8" id="KW-0732">Signal</keyword>
<keyword evidence="6" id="KW-0378">Hydrolase</keyword>
<dbReference type="Proteomes" id="UP001314170">
    <property type="component" value="Unassembled WGS sequence"/>
</dbReference>
<proteinExistence type="inferred from homology"/>
<dbReference type="SUPFAM" id="SSF53474">
    <property type="entry name" value="alpha/beta-Hydrolases"/>
    <property type="match status" value="1"/>
</dbReference>
<dbReference type="Gene3D" id="3.40.50.1820">
    <property type="entry name" value="alpha/beta hydrolase"/>
    <property type="match status" value="1"/>
</dbReference>
<protein>
    <submittedName>
        <fullName evidence="9">Uncharacterized protein</fullName>
    </submittedName>
</protein>
<feature type="signal peptide" evidence="8">
    <location>
        <begin position="1"/>
        <end position="21"/>
    </location>
</feature>
<dbReference type="GO" id="GO:0016752">
    <property type="term" value="F:sinapoyltransferase activity"/>
    <property type="evidence" value="ECO:0007669"/>
    <property type="project" value="UniProtKB-ARBA"/>
</dbReference>
<accession>A0AAV1QLJ6</accession>
<evidence type="ECO:0000256" key="8">
    <source>
        <dbReference type="SAM" id="SignalP"/>
    </source>
</evidence>
<comment type="similarity">
    <text evidence="1">Belongs to the peptidase S10 family.</text>
</comment>
<evidence type="ECO:0000313" key="9">
    <source>
        <dbReference type="EMBL" id="CAK7322547.1"/>
    </source>
</evidence>
<dbReference type="InterPro" id="IPR033124">
    <property type="entry name" value="Ser_caboxypep_his_AS"/>
</dbReference>
<keyword evidence="2" id="KW-0964">Secreted</keyword>
<dbReference type="EMBL" id="CAWUPB010000026">
    <property type="protein sequence ID" value="CAK7322547.1"/>
    <property type="molecule type" value="Genomic_DNA"/>
</dbReference>
<dbReference type="AlphaFoldDB" id="A0AAV1QLJ6"/>
<dbReference type="Gene3D" id="3.40.50.12670">
    <property type="match status" value="1"/>
</dbReference>
<sequence length="482" mass="54382">MAKRCLPFLLLLQVWLQLAGAVSHSIVEFLPGFQGPLPFHLETGYVGVDEAQDLQLFYYFLKSQGNPKEDPLLLWLTGGPGCSSLSGLAFEIGPIRFEEKEYNGSLPALVLNPYSWTQVSNIIFVDLPAGTGFSYARNPLAFQRSDFKQVSQADQFLRKWLMHHQEFLSNPVYIAGDSYSGLTVPAVFQKISDGNNEGMKPLINLKGYILGNPVTDPTFDDNSKVPYAHGMGLISDELYGSLKKSCGGEYRMINPSNAECLKNIEALDEIVSEIQNDHILDHKCPLVPPRPIKRTYLNENFEEYVHFGPNLPTIGCRSYKQLLATYWANGDDVRKALHVREGSIGEWKRCNFNYTREIHSSIKYHIDLGIMGYHRLIYSGDHDVAVPFLGTQAWIRSLNYSIVDEWRPWRSHGQVAGYTRTYSNQLTFATVKGGGHTAPEYKPAECFAMFKRWIVQESLKVGCDMGDAHKPSHEPNSVLHYS</sequence>
<keyword evidence="3" id="KW-0121">Carboxypeptidase</keyword>
<dbReference type="InterPro" id="IPR029058">
    <property type="entry name" value="AB_hydrolase_fold"/>
</dbReference>
<dbReference type="PANTHER" id="PTHR11802">
    <property type="entry name" value="SERINE PROTEASE FAMILY S10 SERINE CARBOXYPEPTIDASE"/>
    <property type="match status" value="1"/>
</dbReference>
<keyword evidence="10" id="KW-1185">Reference proteome</keyword>
<dbReference type="GO" id="GO:0006508">
    <property type="term" value="P:proteolysis"/>
    <property type="evidence" value="ECO:0007669"/>
    <property type="project" value="UniProtKB-KW"/>
</dbReference>
<keyword evidence="7" id="KW-0325">Glycoprotein</keyword>
<organism evidence="9 10">
    <name type="scientific">Dovyalis caffra</name>
    <dbReference type="NCBI Taxonomy" id="77055"/>
    <lineage>
        <taxon>Eukaryota</taxon>
        <taxon>Viridiplantae</taxon>
        <taxon>Streptophyta</taxon>
        <taxon>Embryophyta</taxon>
        <taxon>Tracheophyta</taxon>
        <taxon>Spermatophyta</taxon>
        <taxon>Magnoliopsida</taxon>
        <taxon>eudicotyledons</taxon>
        <taxon>Gunneridae</taxon>
        <taxon>Pentapetalae</taxon>
        <taxon>rosids</taxon>
        <taxon>fabids</taxon>
        <taxon>Malpighiales</taxon>
        <taxon>Salicaceae</taxon>
        <taxon>Flacourtieae</taxon>
        <taxon>Dovyalis</taxon>
    </lineage>
</organism>
<evidence type="ECO:0000256" key="4">
    <source>
        <dbReference type="ARBA" id="ARBA00022670"/>
    </source>
</evidence>